<reference evidence="11 12" key="1">
    <citation type="submission" date="2019-01" db="EMBL/GenBank/DDBJ databases">
        <title>A draft genome assembly of the solar-powered sea slug Elysia chlorotica.</title>
        <authorList>
            <person name="Cai H."/>
            <person name="Li Q."/>
            <person name="Fang X."/>
            <person name="Li J."/>
            <person name="Curtis N.E."/>
            <person name="Altenburger A."/>
            <person name="Shibata T."/>
            <person name="Feng M."/>
            <person name="Maeda T."/>
            <person name="Schwartz J.A."/>
            <person name="Shigenobu S."/>
            <person name="Lundholm N."/>
            <person name="Nishiyama T."/>
            <person name="Yang H."/>
            <person name="Hasebe M."/>
            <person name="Li S."/>
            <person name="Pierce S.K."/>
            <person name="Wang J."/>
        </authorList>
    </citation>
    <scope>NUCLEOTIDE SEQUENCE [LARGE SCALE GENOMIC DNA]</scope>
    <source>
        <strain evidence="11">EC2010</strain>
        <tissue evidence="11">Whole organism of an adult</tissue>
    </source>
</reference>
<feature type="signal peptide" evidence="9">
    <location>
        <begin position="1"/>
        <end position="18"/>
    </location>
</feature>
<gene>
    <name evidence="11" type="ORF">EGW08_015691</name>
</gene>
<dbReference type="CDD" id="cd20522">
    <property type="entry name" value="CYCLIN_CCNF_rpt2"/>
    <property type="match status" value="1"/>
</dbReference>
<keyword evidence="9" id="KW-0732">Signal</keyword>
<dbReference type="Pfam" id="PF12937">
    <property type="entry name" value="F-box-like"/>
    <property type="match status" value="1"/>
</dbReference>
<comment type="subcellular location">
    <subcellularLocation>
        <location evidence="1">Cytoplasm</location>
        <location evidence="1">Cytoskeleton</location>
        <location evidence="1">Microtubule organizing center</location>
        <location evidence="1">Centrosome</location>
        <location evidence="1">Centriole</location>
    </subcellularLocation>
    <subcellularLocation>
        <location evidence="2">Cytoplasm</location>
        <location evidence="2">Perinuclear region</location>
    </subcellularLocation>
</comment>
<dbReference type="InterPro" id="IPR036915">
    <property type="entry name" value="Cyclin-like_sf"/>
</dbReference>
<dbReference type="Pfam" id="PF00134">
    <property type="entry name" value="Cyclin_N"/>
    <property type="match status" value="1"/>
</dbReference>
<dbReference type="InterPro" id="IPR004367">
    <property type="entry name" value="Cyclin_C-dom"/>
</dbReference>
<feature type="region of interest" description="Disordered" evidence="8">
    <location>
        <begin position="768"/>
        <end position="870"/>
    </location>
</feature>
<feature type="region of interest" description="Disordered" evidence="8">
    <location>
        <begin position="1086"/>
        <end position="1115"/>
    </location>
</feature>
<dbReference type="SUPFAM" id="SSF81383">
    <property type="entry name" value="F-box domain"/>
    <property type="match status" value="1"/>
</dbReference>
<keyword evidence="5 7" id="KW-0195">Cyclin</keyword>
<feature type="compositionally biased region" description="Polar residues" evidence="8">
    <location>
        <begin position="845"/>
        <end position="856"/>
    </location>
</feature>
<dbReference type="CDD" id="cd20521">
    <property type="entry name" value="CYCLIN_CCNF_rpt1"/>
    <property type="match status" value="1"/>
</dbReference>
<dbReference type="Gene3D" id="1.20.1280.50">
    <property type="match status" value="1"/>
</dbReference>
<evidence type="ECO:0000256" key="6">
    <source>
        <dbReference type="ARBA" id="ARBA00023212"/>
    </source>
</evidence>
<dbReference type="OrthoDB" id="5590282at2759"/>
<keyword evidence="12" id="KW-1185">Reference proteome</keyword>
<evidence type="ECO:0000256" key="4">
    <source>
        <dbReference type="ARBA" id="ARBA00022490"/>
    </source>
</evidence>
<dbReference type="STRING" id="188477.A0A3S1BB93"/>
<dbReference type="Proteomes" id="UP000271974">
    <property type="component" value="Unassembled WGS sequence"/>
</dbReference>
<keyword evidence="4" id="KW-0963">Cytoplasm</keyword>
<feature type="compositionally biased region" description="Basic and acidic residues" evidence="8">
    <location>
        <begin position="818"/>
        <end position="839"/>
    </location>
</feature>
<dbReference type="SUPFAM" id="SSF47954">
    <property type="entry name" value="Cyclin-like"/>
    <property type="match status" value="2"/>
</dbReference>
<feature type="compositionally biased region" description="Acidic residues" evidence="8">
    <location>
        <begin position="675"/>
        <end position="686"/>
    </location>
</feature>
<dbReference type="GO" id="GO:0005814">
    <property type="term" value="C:centriole"/>
    <property type="evidence" value="ECO:0007669"/>
    <property type="project" value="UniProtKB-SubCell"/>
</dbReference>
<dbReference type="GO" id="GO:0048471">
    <property type="term" value="C:perinuclear region of cytoplasm"/>
    <property type="evidence" value="ECO:0007669"/>
    <property type="project" value="UniProtKB-SubCell"/>
</dbReference>
<dbReference type="InterPro" id="IPR001810">
    <property type="entry name" value="F-box_dom"/>
</dbReference>
<dbReference type="InterPro" id="IPR013763">
    <property type="entry name" value="Cyclin-like_dom"/>
</dbReference>
<dbReference type="Pfam" id="PF02984">
    <property type="entry name" value="Cyclin_C"/>
    <property type="match status" value="1"/>
</dbReference>
<feature type="region of interest" description="Disordered" evidence="8">
    <location>
        <begin position="593"/>
        <end position="690"/>
    </location>
</feature>
<dbReference type="InterPro" id="IPR036047">
    <property type="entry name" value="F-box-like_dom_sf"/>
</dbReference>
<evidence type="ECO:0000256" key="7">
    <source>
        <dbReference type="RuleBase" id="RU000383"/>
    </source>
</evidence>
<dbReference type="SMART" id="SM00256">
    <property type="entry name" value="FBOX"/>
    <property type="match status" value="1"/>
</dbReference>
<keyword evidence="6" id="KW-0206">Cytoskeleton</keyword>
<dbReference type="CDD" id="cd22082">
    <property type="entry name" value="F-box_FBXO1"/>
    <property type="match status" value="1"/>
</dbReference>
<feature type="domain" description="F-box" evidence="10">
    <location>
        <begin position="63"/>
        <end position="110"/>
    </location>
</feature>
<dbReference type="AlphaFoldDB" id="A0A3S1BB93"/>
<comment type="caution">
    <text evidence="11">The sequence shown here is derived from an EMBL/GenBank/DDBJ whole genome shotgun (WGS) entry which is preliminary data.</text>
</comment>
<dbReference type="InterPro" id="IPR039361">
    <property type="entry name" value="Cyclin"/>
</dbReference>
<proteinExistence type="inferred from homology"/>
<dbReference type="EMBL" id="RQTK01000653">
    <property type="protein sequence ID" value="RUS76559.1"/>
    <property type="molecule type" value="Genomic_DNA"/>
</dbReference>
<dbReference type="PROSITE" id="PS50181">
    <property type="entry name" value="FBOX"/>
    <property type="match status" value="1"/>
</dbReference>
<name>A0A3S1BB93_ELYCH</name>
<dbReference type="FunFam" id="1.10.472.10:FF:000038">
    <property type="entry name" value="Cyclin F"/>
    <property type="match status" value="1"/>
</dbReference>
<dbReference type="SMART" id="SM00385">
    <property type="entry name" value="CYCLIN"/>
    <property type="match status" value="2"/>
</dbReference>
<evidence type="ECO:0000256" key="1">
    <source>
        <dbReference type="ARBA" id="ARBA00004114"/>
    </source>
</evidence>
<evidence type="ECO:0000256" key="9">
    <source>
        <dbReference type="SAM" id="SignalP"/>
    </source>
</evidence>
<feature type="compositionally biased region" description="Low complexity" evidence="8">
    <location>
        <begin position="785"/>
        <end position="801"/>
    </location>
</feature>
<protein>
    <recommendedName>
        <fullName evidence="3">Cyclin-F</fullName>
    </recommendedName>
</protein>
<comment type="similarity">
    <text evidence="7">Belongs to the cyclin family.</text>
</comment>
<feature type="chain" id="PRO_5018726383" description="Cyclin-F" evidence="9">
    <location>
        <begin position="19"/>
        <end position="1115"/>
    </location>
</feature>
<evidence type="ECO:0000256" key="2">
    <source>
        <dbReference type="ARBA" id="ARBA00004556"/>
    </source>
</evidence>
<feature type="compositionally biased region" description="Low complexity" evidence="8">
    <location>
        <begin position="944"/>
        <end position="955"/>
    </location>
</feature>
<dbReference type="PANTHER" id="PTHR10177">
    <property type="entry name" value="CYCLINS"/>
    <property type="match status" value="1"/>
</dbReference>
<evidence type="ECO:0000313" key="11">
    <source>
        <dbReference type="EMBL" id="RUS76559.1"/>
    </source>
</evidence>
<evidence type="ECO:0000256" key="8">
    <source>
        <dbReference type="SAM" id="MobiDB-lite"/>
    </source>
</evidence>
<dbReference type="Gene3D" id="1.10.472.10">
    <property type="entry name" value="Cyclin-like"/>
    <property type="match status" value="2"/>
</dbReference>
<organism evidence="11 12">
    <name type="scientific">Elysia chlorotica</name>
    <name type="common">Eastern emerald elysia</name>
    <name type="synonym">Sea slug</name>
    <dbReference type="NCBI Taxonomy" id="188477"/>
    <lineage>
        <taxon>Eukaryota</taxon>
        <taxon>Metazoa</taxon>
        <taxon>Spiralia</taxon>
        <taxon>Lophotrochozoa</taxon>
        <taxon>Mollusca</taxon>
        <taxon>Gastropoda</taxon>
        <taxon>Heterobranchia</taxon>
        <taxon>Euthyneura</taxon>
        <taxon>Panpulmonata</taxon>
        <taxon>Sacoglossa</taxon>
        <taxon>Placobranchoidea</taxon>
        <taxon>Plakobranchidae</taxon>
        <taxon>Elysia</taxon>
    </lineage>
</organism>
<sequence length="1115" mass="122984">MWDADLSILNLIAKLLRALRTISNTCSHIPFTGSKKLTQRCRWPSVTGAELSISAKRPRTRSSVTLWSLPESVLVHILGELHIRDLLAFRSVHPHFCDIIDTNTTLWKSVSFANSWPSEKNLSHFKNAAERKNVEAAVKLAVAYLYKEGICQDGCVTDVSCESAHYFCLSEILTPETFPFFWIFVRPPWSLDGECCKAKTFRQIQAFAERTNHPDLSFGVGLTLKLQRISTHGVSKVEEINSFNQAVKHKSKAAAFFLLLDIDKDMDKAKELERVRMLRLISSSVLEAKMFLIRHYVQGQYGGISCFMAQNFVRDCFQCSQPSRIHITYSNGQTTDISRYILVDWLVEVLGMKEYSTHTLYLAVSMFDRFLQVRKIERSHVQLLGVAAMVISSRYLGFNILTIREAAWLTDNSYSYQDVVRMMGELVAALGGNLRVLNIHDFVMVLAPLVGETCQSAMLMEYLAMLCLLQSEMGQYSPSEIASSCLLLARLLLDFADPWPMNVQEWTGFTQDYLSLCAFHIYNKCLLEGSEVDYRDTKLQAVKTRYADPNRFSISKIKIIRHTELCKRLGVAKLVNHGRNTKAIKFRNTDELIMSPGRGQGQDYDPLSEPFSGECEGLDRRLSATPPIDHGDAGDEPGSGYDGDQEDVSDESFLSKPDSEMDLWDSTLEDSSHDSEEDGDEEDDDAETNKNTTALNSIAEHLKKFSRDNSDQPPAKRVPCLSSMCQLGTKLSCNSAMSSSSSCVANCWCSQSVTGTFEVAAGSMSAPEMRTTDSKLSSPSLGAGPSQTSSSPSAASSMTSQNIRTCIPRGSIGKMRREKSEKGSKYCDILSKKLPESGSRKGQPLTRSKSLHSYSSCDKPRNFGNDHSSNVPSLCNSDSLQVDPFMHIEENSMVRNLNGSQKRVCNIVGEFPVSKGSDFQDIVFDVDLLSPPCGSSAFEDKSHSSSSTPSFKTSSDNISQTCDTSHPPCGVQLDHIITDNSQKALRTPGADVCAKGMMGKQIPSPATPENSLDSFTGSSQVHVMPQPLLPGGSVDVNLNGAPSKKAKLDFDICNVSAHKTKELCVNWGSIQGGSSSAASVSECSHQSSTSKCADTGPVLRRKRKGSDGNFADFTD</sequence>
<dbReference type="InterPro" id="IPR006671">
    <property type="entry name" value="Cyclin_N"/>
</dbReference>
<evidence type="ECO:0000256" key="3">
    <source>
        <dbReference type="ARBA" id="ARBA00019493"/>
    </source>
</evidence>
<feature type="region of interest" description="Disordered" evidence="8">
    <location>
        <begin position="936"/>
        <end position="959"/>
    </location>
</feature>
<evidence type="ECO:0000256" key="5">
    <source>
        <dbReference type="ARBA" id="ARBA00023127"/>
    </source>
</evidence>
<evidence type="ECO:0000259" key="10">
    <source>
        <dbReference type="PROSITE" id="PS50181"/>
    </source>
</evidence>
<accession>A0A3S1BB93</accession>
<dbReference type="SMART" id="SM01332">
    <property type="entry name" value="Cyclin_C"/>
    <property type="match status" value="1"/>
</dbReference>
<evidence type="ECO:0000313" key="12">
    <source>
        <dbReference type="Proteomes" id="UP000271974"/>
    </source>
</evidence>